<feature type="transmembrane region" description="Helical" evidence="6">
    <location>
        <begin position="202"/>
        <end position="223"/>
    </location>
</feature>
<feature type="transmembrane region" description="Helical" evidence="6">
    <location>
        <begin position="235"/>
        <end position="253"/>
    </location>
</feature>
<protein>
    <submittedName>
        <fullName evidence="7">Autoinducer 2 import system permease protein LsrC</fullName>
    </submittedName>
</protein>
<evidence type="ECO:0000256" key="5">
    <source>
        <dbReference type="ARBA" id="ARBA00023136"/>
    </source>
</evidence>
<dbReference type="AlphaFoldDB" id="A0A0L6Z9G4"/>
<dbReference type="PANTHER" id="PTHR32196:SF69">
    <property type="entry name" value="BRANCHED-CHAIN AMINO ACID TRANSPORT SYSTEM, PERMEASE PROTEIN"/>
    <property type="match status" value="1"/>
</dbReference>
<feature type="transmembrane region" description="Helical" evidence="6">
    <location>
        <begin position="259"/>
        <end position="276"/>
    </location>
</feature>
<evidence type="ECO:0000256" key="6">
    <source>
        <dbReference type="SAM" id="Phobius"/>
    </source>
</evidence>
<reference evidence="8" key="1">
    <citation type="submission" date="2015-08" db="EMBL/GenBank/DDBJ databases">
        <title>Genome sequence of the strict anaerobe Clostridium homopropionicum LuHBu1 (DSM 5847T).</title>
        <authorList>
            <person name="Poehlein A."/>
            <person name="Beck M."/>
            <person name="Schiel-Bengelsdorf B."/>
            <person name="Bengelsdorf F.R."/>
            <person name="Daniel R."/>
            <person name="Duerre P."/>
        </authorList>
    </citation>
    <scope>NUCLEOTIDE SEQUENCE [LARGE SCALE GENOMIC DNA]</scope>
    <source>
        <strain evidence="8">DSM 5847</strain>
    </source>
</reference>
<organism evidence="7 8">
    <name type="scientific">Clostridium homopropionicum DSM 5847</name>
    <dbReference type="NCBI Taxonomy" id="1121318"/>
    <lineage>
        <taxon>Bacteria</taxon>
        <taxon>Bacillati</taxon>
        <taxon>Bacillota</taxon>
        <taxon>Clostridia</taxon>
        <taxon>Eubacteriales</taxon>
        <taxon>Clostridiaceae</taxon>
        <taxon>Clostridium</taxon>
    </lineage>
</organism>
<keyword evidence="3 6" id="KW-0812">Transmembrane</keyword>
<comment type="caution">
    <text evidence="7">The sequence shown here is derived from an EMBL/GenBank/DDBJ whole genome shotgun (WGS) entry which is preliminary data.</text>
</comment>
<dbReference type="Proteomes" id="UP000037043">
    <property type="component" value="Unassembled WGS sequence"/>
</dbReference>
<keyword evidence="4 6" id="KW-1133">Transmembrane helix</keyword>
<dbReference type="InterPro" id="IPR001851">
    <property type="entry name" value="ABC_transp_permease"/>
</dbReference>
<sequence length="303" mass="31796">MINFLVSILEQGSIFAIVSLGVYITYKILDFPDMSVDGTFPLGAAITALCLSKGINPFIACLIAVFAGMIGGTITGLLHVKLKISNLLSGILVMIGLYSINLRIMGKSNIPFFGFKTMFAITKGLPSVLLIAIIAIGVKLLLDIFLKTKMGFVLNAVGDNEQLVTSLGINKDVIKVIGLSISNGIAALGGSIMAQHQGYADVGMGTGTVVIGLAAVILGRSVLKNIKYIKATTMAVIGAILYKLAIGGALRIGLPPSDLKLVTALIVIAVLGANNFKLSSFRKREKEGDELVASNTKSVQGIQ</sequence>
<dbReference type="CDD" id="cd06574">
    <property type="entry name" value="TM_PBP1_branched-chain-AA_like"/>
    <property type="match status" value="1"/>
</dbReference>
<evidence type="ECO:0000313" key="7">
    <source>
        <dbReference type="EMBL" id="KOA19428.1"/>
    </source>
</evidence>
<feature type="transmembrane region" description="Helical" evidence="6">
    <location>
        <begin position="176"/>
        <end position="196"/>
    </location>
</feature>
<dbReference type="PANTHER" id="PTHR32196">
    <property type="entry name" value="ABC TRANSPORTER PERMEASE PROTEIN YPHD-RELATED-RELATED"/>
    <property type="match status" value="1"/>
</dbReference>
<evidence type="ECO:0000256" key="3">
    <source>
        <dbReference type="ARBA" id="ARBA00022692"/>
    </source>
</evidence>
<comment type="subcellular location">
    <subcellularLocation>
        <location evidence="1">Cell membrane</location>
        <topology evidence="1">Multi-pass membrane protein</topology>
    </subcellularLocation>
</comment>
<feature type="transmembrane region" description="Helical" evidence="6">
    <location>
        <begin position="57"/>
        <end position="80"/>
    </location>
</feature>
<keyword evidence="2" id="KW-1003">Cell membrane</keyword>
<feature type="transmembrane region" description="Helical" evidence="6">
    <location>
        <begin position="124"/>
        <end position="142"/>
    </location>
</feature>
<dbReference type="EMBL" id="LHUR01000024">
    <property type="protein sequence ID" value="KOA19428.1"/>
    <property type="molecule type" value="Genomic_DNA"/>
</dbReference>
<evidence type="ECO:0000256" key="1">
    <source>
        <dbReference type="ARBA" id="ARBA00004651"/>
    </source>
</evidence>
<dbReference type="STRING" id="36844.SAMN04488501_11367"/>
<proteinExistence type="predicted"/>
<name>A0A0L6Z9G4_9CLOT</name>
<dbReference type="GO" id="GO:0022857">
    <property type="term" value="F:transmembrane transporter activity"/>
    <property type="evidence" value="ECO:0007669"/>
    <property type="project" value="InterPro"/>
</dbReference>
<gene>
    <name evidence="7" type="primary">lsrC</name>
    <name evidence="7" type="ORF">CLHOM_22190</name>
</gene>
<dbReference type="PATRIC" id="fig|1121318.3.peg.2228"/>
<feature type="transmembrane region" description="Helical" evidence="6">
    <location>
        <begin position="12"/>
        <end position="29"/>
    </location>
</feature>
<keyword evidence="5 6" id="KW-0472">Membrane</keyword>
<keyword evidence="8" id="KW-1185">Reference proteome</keyword>
<feature type="transmembrane region" description="Helical" evidence="6">
    <location>
        <begin position="87"/>
        <end position="104"/>
    </location>
</feature>
<dbReference type="GO" id="GO:0005886">
    <property type="term" value="C:plasma membrane"/>
    <property type="evidence" value="ECO:0007669"/>
    <property type="project" value="UniProtKB-SubCell"/>
</dbReference>
<evidence type="ECO:0000313" key="8">
    <source>
        <dbReference type="Proteomes" id="UP000037043"/>
    </source>
</evidence>
<evidence type="ECO:0000256" key="4">
    <source>
        <dbReference type="ARBA" id="ARBA00022989"/>
    </source>
</evidence>
<accession>A0A0L6Z9G4</accession>
<evidence type="ECO:0000256" key="2">
    <source>
        <dbReference type="ARBA" id="ARBA00022475"/>
    </source>
</evidence>
<dbReference type="Pfam" id="PF02653">
    <property type="entry name" value="BPD_transp_2"/>
    <property type="match status" value="1"/>
</dbReference>